<feature type="binding site" evidence="10">
    <location>
        <begin position="131"/>
        <end position="133"/>
    </location>
    <ligand>
        <name>a peptide</name>
        <dbReference type="ChEBI" id="CHEBI:60466"/>
    </ligand>
</feature>
<reference evidence="15" key="1">
    <citation type="journal article" date="2010" name="Genome Biol.">
        <title>Genome sequence of the necrotrophic plant pathogen Pythium ultimum reveals original pathogenicity mechanisms and effector repertoire.</title>
        <authorList>
            <person name="Levesque C.A."/>
            <person name="Brouwer H."/>
            <person name="Cano L."/>
            <person name="Hamilton J.P."/>
            <person name="Holt C."/>
            <person name="Huitema E."/>
            <person name="Raffaele S."/>
            <person name="Robideau G.P."/>
            <person name="Thines M."/>
            <person name="Win J."/>
            <person name="Zerillo M.M."/>
            <person name="Beakes G.W."/>
            <person name="Boore J.L."/>
            <person name="Busam D."/>
            <person name="Dumas B."/>
            <person name="Ferriera S."/>
            <person name="Fuerstenberg S.I."/>
            <person name="Gachon C.M."/>
            <person name="Gaulin E."/>
            <person name="Govers F."/>
            <person name="Grenville-Briggs L."/>
            <person name="Horner N."/>
            <person name="Hostetler J."/>
            <person name="Jiang R.H."/>
            <person name="Johnson J."/>
            <person name="Krajaejun T."/>
            <person name="Lin H."/>
            <person name="Meijer H.J."/>
            <person name="Moore B."/>
            <person name="Morris P."/>
            <person name="Phuntmart V."/>
            <person name="Puiu D."/>
            <person name="Shetty J."/>
            <person name="Stajich J.E."/>
            <person name="Tripathy S."/>
            <person name="Wawra S."/>
            <person name="van West P."/>
            <person name="Whitty B.R."/>
            <person name="Coutinho P.M."/>
            <person name="Henrissat B."/>
            <person name="Martin F."/>
            <person name="Thomas P.D."/>
            <person name="Tyler B.M."/>
            <person name="De Vries R.P."/>
            <person name="Kamoun S."/>
            <person name="Yandell M."/>
            <person name="Tisserat N."/>
            <person name="Buell C.R."/>
        </authorList>
    </citation>
    <scope>NUCLEOTIDE SEQUENCE</scope>
    <source>
        <strain evidence="15">DAOM:BR144</strain>
    </source>
</reference>
<keyword evidence="12" id="KW-0812">Transmembrane</keyword>
<protein>
    <recommendedName>
        <fullName evidence="13">Peptidase M1 leukotriene A4 hydrolase/aminopeptidase C-terminal domain-containing protein</fullName>
    </recommendedName>
</protein>
<dbReference type="AlphaFoldDB" id="K3WQX9"/>
<dbReference type="FunFam" id="1.10.390.10:FF:000003">
    <property type="entry name" value="Leukotriene A(4) hydrolase"/>
    <property type="match status" value="1"/>
</dbReference>
<dbReference type="PRINTS" id="PR00756">
    <property type="entry name" value="ALADIPTASE"/>
</dbReference>
<feature type="domain" description="Peptidase M1 leukotriene A4 hydrolase/aminopeptidase C-terminal" evidence="13">
    <location>
        <begin position="471"/>
        <end position="615"/>
    </location>
</feature>
<keyword evidence="4" id="KW-0645">Protease</keyword>
<evidence type="ECO:0000256" key="2">
    <source>
        <dbReference type="ARBA" id="ARBA00010136"/>
    </source>
</evidence>
<feature type="active site" description="Proton donor" evidence="9">
    <location>
        <position position="381"/>
    </location>
</feature>
<proteinExistence type="inferred from homology"/>
<accession>K3WQX9</accession>
<organism evidence="14 15">
    <name type="scientific">Globisporangium ultimum (strain ATCC 200006 / CBS 805.95 / DAOM BR144)</name>
    <name type="common">Pythium ultimum</name>
    <dbReference type="NCBI Taxonomy" id="431595"/>
    <lineage>
        <taxon>Eukaryota</taxon>
        <taxon>Sar</taxon>
        <taxon>Stramenopiles</taxon>
        <taxon>Oomycota</taxon>
        <taxon>Peronosporomycetes</taxon>
        <taxon>Pythiales</taxon>
        <taxon>Pythiaceae</taxon>
        <taxon>Globisporangium</taxon>
    </lineage>
</organism>
<feature type="binding site" evidence="11">
    <location>
        <position position="292"/>
    </location>
    <ligand>
        <name>Zn(2+)</name>
        <dbReference type="ChEBI" id="CHEBI:29105"/>
        <note>catalytic</note>
    </ligand>
</feature>
<dbReference type="Pfam" id="PF01433">
    <property type="entry name" value="Peptidase_M1"/>
    <property type="match status" value="1"/>
</dbReference>
<dbReference type="InParanoid" id="K3WQX9"/>
<dbReference type="InterPro" id="IPR034015">
    <property type="entry name" value="M1_LTA4H"/>
</dbReference>
<evidence type="ECO:0000256" key="7">
    <source>
        <dbReference type="ARBA" id="ARBA00022833"/>
    </source>
</evidence>
<dbReference type="InterPro" id="IPR015211">
    <property type="entry name" value="Peptidase_M1_C"/>
</dbReference>
<evidence type="ECO:0000256" key="8">
    <source>
        <dbReference type="ARBA" id="ARBA00023049"/>
    </source>
</evidence>
<dbReference type="SUPFAM" id="SSF63737">
    <property type="entry name" value="Leukotriene A4 hydrolase N-terminal domain"/>
    <property type="match status" value="1"/>
</dbReference>
<evidence type="ECO:0000256" key="1">
    <source>
        <dbReference type="ARBA" id="ARBA00004496"/>
    </source>
</evidence>
<evidence type="ECO:0000256" key="10">
    <source>
        <dbReference type="PIRSR" id="PIRSR634015-2"/>
    </source>
</evidence>
<dbReference type="STRING" id="431595.K3WQX9"/>
<dbReference type="Gene3D" id="3.30.2010.30">
    <property type="match status" value="1"/>
</dbReference>
<dbReference type="HOGENOM" id="CLU_014505_1_0_1"/>
<feature type="transmembrane region" description="Helical" evidence="12">
    <location>
        <begin position="714"/>
        <end position="736"/>
    </location>
</feature>
<keyword evidence="12" id="KW-1133">Transmembrane helix</keyword>
<comment type="subcellular location">
    <subcellularLocation>
        <location evidence="1">Cytoplasm</location>
    </subcellularLocation>
</comment>
<dbReference type="Gene3D" id="2.60.40.1730">
    <property type="entry name" value="tricorn interacting facor f3 domain"/>
    <property type="match status" value="1"/>
</dbReference>
<dbReference type="Gene3D" id="1.10.390.10">
    <property type="entry name" value="Neutral Protease Domain 2"/>
    <property type="match status" value="1"/>
</dbReference>
<keyword evidence="3" id="KW-0963">Cytoplasm</keyword>
<dbReference type="Gene3D" id="1.25.40.320">
    <property type="entry name" value="Peptidase M1, leukotriene A4 hydrolase/aminopeptidase C-terminal domain"/>
    <property type="match status" value="1"/>
</dbReference>
<keyword evidence="15" id="KW-1185">Reference proteome</keyword>
<feature type="binding site" evidence="10">
    <location>
        <begin position="263"/>
        <end position="268"/>
    </location>
    <ligand>
        <name>a peptide</name>
        <dbReference type="ChEBI" id="CHEBI:60466"/>
    </ligand>
</feature>
<keyword evidence="5 11" id="KW-0479">Metal-binding</keyword>
<comment type="similarity">
    <text evidence="2">Belongs to the peptidase M1 family.</text>
</comment>
<name>K3WQX9_GLOUD</name>
<evidence type="ECO:0000256" key="11">
    <source>
        <dbReference type="PIRSR" id="PIRSR634015-3"/>
    </source>
</evidence>
<evidence type="ECO:0000313" key="15">
    <source>
        <dbReference type="Proteomes" id="UP000019132"/>
    </source>
</evidence>
<evidence type="ECO:0000256" key="9">
    <source>
        <dbReference type="PIRSR" id="PIRSR634015-1"/>
    </source>
</evidence>
<dbReference type="InterPro" id="IPR045357">
    <property type="entry name" value="Aminopeptidase_N-like_N"/>
</dbReference>
<comment type="cofactor">
    <cofactor evidence="11">
        <name>Zn(2+)</name>
        <dbReference type="ChEBI" id="CHEBI:29105"/>
    </cofactor>
    <text evidence="11">Binds 1 zinc ion per subunit.</text>
</comment>
<evidence type="ECO:0000256" key="6">
    <source>
        <dbReference type="ARBA" id="ARBA00022801"/>
    </source>
</evidence>
<feature type="binding site" evidence="11">
    <location>
        <position position="296"/>
    </location>
    <ligand>
        <name>Zn(2+)</name>
        <dbReference type="ChEBI" id="CHEBI:29105"/>
        <note>catalytic</note>
    </ligand>
</feature>
<dbReference type="GO" id="GO:0005829">
    <property type="term" value="C:cytosol"/>
    <property type="evidence" value="ECO:0007669"/>
    <property type="project" value="TreeGrafter"/>
</dbReference>
<dbReference type="InterPro" id="IPR042097">
    <property type="entry name" value="Aminopeptidase_N-like_N_sf"/>
</dbReference>
<dbReference type="InterPro" id="IPR016024">
    <property type="entry name" value="ARM-type_fold"/>
</dbReference>
<dbReference type="FunFam" id="3.30.2010.30:FF:000001">
    <property type="entry name" value="Leukotriene A(4) hydrolase"/>
    <property type="match status" value="1"/>
</dbReference>
<reference evidence="14" key="3">
    <citation type="submission" date="2015-02" db="UniProtKB">
        <authorList>
            <consortium name="EnsemblProtists"/>
        </authorList>
    </citation>
    <scope>IDENTIFICATION</scope>
    <source>
        <strain evidence="14">DAOM BR144</strain>
    </source>
</reference>
<dbReference type="CDD" id="cd09599">
    <property type="entry name" value="M1_LTA4H"/>
    <property type="match status" value="1"/>
</dbReference>
<sequence>MVKRALSLHSYANLDEVTFQHLDWALEIDFAAQQLQGSAEYTFAYHGASESPVVVLDTNHLSVEKTFVDGKQVDFELLEADAVFGSALVVPITADAKKVKVQYATTAASSGLQWLPKELTAGKTHPYLFTQCQAIHARSIVPAPDTPSAKFTYTAHVTVPEWTTVLLSAIANKKQPKASNGKRVVSFSQEVPIPSYLLAIAAGRLESAELGPRSRVWAEPSVVAKAAHEFAQTEEFLTHAEEITGQEYVWKRYDLVCLPPSFPYGGMENPCLTFVTPTLLAGDRSLADVVAHEISHSWTGNLVTNHSWRDFWLNEGWTMWLERKIQTRIYNDPLVYDLKATMGLRDLVESVEDFGATHPYTHLVPDVDGVDPDEVFSSIPYEKGFNFLHYLNTVVGGHAVFDEFAKAYIKNFRFKTLTSEDFRAFFTTYFTETVDKRDAIAQIDWQAWFHTPGMPHVASTFDNTRTAQAISLAEEMIASADSEKWVGISAHALKKWPATLWILLLDTLLLNQSEKSIAFPATHLDAIDEFCHKHLSTTHNAELRFRWFTLFLRSKDLRLLDKTVAFLHEQGRMKYIRPLFRDLCKAVGAVEADKIFATVKTLYHPIAAKMIQRDIDDASKSATTASTTASAATTVTKTTVTAASPAKKTKTTTTTTKTITKIGADGVAHVQKEVVVTESNPNQQQPKVVQKKIEHHDVNLNARLAKWFGIPPAYAGYSPVVAVAVAAAVVATVVAITKRR</sequence>
<dbReference type="VEuPathDB" id="FungiDB:PYU1_G007355"/>
<keyword evidence="6" id="KW-0378">Hydrolase</keyword>
<dbReference type="GO" id="GO:0008237">
    <property type="term" value="F:metallopeptidase activity"/>
    <property type="evidence" value="ECO:0007669"/>
    <property type="project" value="UniProtKB-KW"/>
</dbReference>
<feature type="active site" description="Proton acceptor" evidence="9">
    <location>
        <position position="293"/>
    </location>
</feature>
<feature type="binding site" evidence="10">
    <location>
        <begin position="572"/>
        <end position="574"/>
    </location>
    <ligand>
        <name>a peptide</name>
        <dbReference type="ChEBI" id="CHEBI:60466"/>
    </ligand>
</feature>
<evidence type="ECO:0000256" key="4">
    <source>
        <dbReference type="ARBA" id="ARBA00022670"/>
    </source>
</evidence>
<dbReference type="InterPro" id="IPR014782">
    <property type="entry name" value="Peptidase_M1_dom"/>
</dbReference>
<evidence type="ECO:0000256" key="12">
    <source>
        <dbReference type="SAM" id="Phobius"/>
    </source>
</evidence>
<dbReference type="InterPro" id="IPR001930">
    <property type="entry name" value="Peptidase_M1"/>
</dbReference>
<evidence type="ECO:0000256" key="3">
    <source>
        <dbReference type="ARBA" id="ARBA00022490"/>
    </source>
</evidence>
<dbReference type="InterPro" id="IPR038502">
    <property type="entry name" value="M1_LTA-4_hydro/amino_C_sf"/>
</dbReference>
<dbReference type="InterPro" id="IPR049980">
    <property type="entry name" value="LTA4H_cat"/>
</dbReference>
<dbReference type="Pfam" id="PF09127">
    <property type="entry name" value="Leuk-A4-hydro_C"/>
    <property type="match status" value="1"/>
</dbReference>
<dbReference type="OMA" id="FPGNHHP"/>
<dbReference type="Proteomes" id="UP000019132">
    <property type="component" value="Unassembled WGS sequence"/>
</dbReference>
<evidence type="ECO:0000313" key="14">
    <source>
        <dbReference type="EnsemblProtists" id="PYU1_T007371"/>
    </source>
</evidence>
<dbReference type="EnsemblProtists" id="PYU1_T007371">
    <property type="protein sequence ID" value="PYU1_T007371"/>
    <property type="gene ID" value="PYU1_G007355"/>
</dbReference>
<dbReference type="eggNOG" id="KOG1047">
    <property type="taxonomic scope" value="Eukaryota"/>
</dbReference>
<dbReference type="SUPFAM" id="SSF55486">
    <property type="entry name" value="Metalloproteases ('zincins'), catalytic domain"/>
    <property type="match status" value="1"/>
</dbReference>
<dbReference type="InterPro" id="IPR027268">
    <property type="entry name" value="Peptidase_M4/M1_CTD_sf"/>
</dbReference>
<keyword evidence="7 11" id="KW-0862">Zinc</keyword>
<evidence type="ECO:0000259" key="13">
    <source>
        <dbReference type="SMART" id="SM01263"/>
    </source>
</evidence>
<dbReference type="Pfam" id="PF17900">
    <property type="entry name" value="Peptidase_M1_N"/>
    <property type="match status" value="1"/>
</dbReference>
<evidence type="ECO:0000256" key="5">
    <source>
        <dbReference type="ARBA" id="ARBA00022723"/>
    </source>
</evidence>
<dbReference type="SMART" id="SM01263">
    <property type="entry name" value="Leuk-A4-hydro_C"/>
    <property type="match status" value="1"/>
</dbReference>
<keyword evidence="12" id="KW-0472">Membrane</keyword>
<dbReference type="GO" id="GO:0006508">
    <property type="term" value="P:proteolysis"/>
    <property type="evidence" value="ECO:0007669"/>
    <property type="project" value="UniProtKB-KW"/>
</dbReference>
<feature type="binding site" evidence="11">
    <location>
        <position position="315"/>
    </location>
    <ligand>
        <name>Zn(2+)</name>
        <dbReference type="ChEBI" id="CHEBI:29105"/>
        <note>catalytic</note>
    </ligand>
</feature>
<dbReference type="SUPFAM" id="SSF48371">
    <property type="entry name" value="ARM repeat"/>
    <property type="match status" value="1"/>
</dbReference>
<dbReference type="PANTHER" id="PTHR45726">
    <property type="entry name" value="LEUKOTRIENE A-4 HYDROLASE"/>
    <property type="match status" value="1"/>
</dbReference>
<dbReference type="PANTHER" id="PTHR45726:SF3">
    <property type="entry name" value="LEUKOTRIENE A-4 HYDROLASE"/>
    <property type="match status" value="1"/>
</dbReference>
<reference evidence="15" key="2">
    <citation type="submission" date="2010-04" db="EMBL/GenBank/DDBJ databases">
        <authorList>
            <person name="Buell R."/>
            <person name="Hamilton J."/>
            <person name="Hostetler J."/>
        </authorList>
    </citation>
    <scope>NUCLEOTIDE SEQUENCE [LARGE SCALE GENOMIC DNA]</scope>
    <source>
        <strain evidence="15">DAOM:BR144</strain>
    </source>
</reference>
<dbReference type="GO" id="GO:0008270">
    <property type="term" value="F:zinc ion binding"/>
    <property type="evidence" value="ECO:0007669"/>
    <property type="project" value="InterPro"/>
</dbReference>
<keyword evidence="8" id="KW-0482">Metalloprotease</keyword>
<dbReference type="EMBL" id="GL376629">
    <property type="status" value="NOT_ANNOTATED_CDS"/>
    <property type="molecule type" value="Genomic_DNA"/>
</dbReference>